<protein>
    <submittedName>
        <fullName evidence="1">Uncharacterized protein</fullName>
    </submittedName>
</protein>
<sequence length="118" mass="13918">MCSAPSRQCPHFSQGQQDENVLCLVAQLPFHQLSSLKMCGPNLVIEITIHAWFPSLWRSNSCTLYYRDKKRLLHMQKLKSFHNMYVLLSRCYHTNNNTYFFSIFSSNYTWSVQSCAWL</sequence>
<evidence type="ECO:0000313" key="1">
    <source>
        <dbReference type="EMBL" id="NIE49894.1"/>
    </source>
</evidence>
<reference evidence="1" key="1">
    <citation type="submission" date="2020-03" db="EMBL/GenBank/DDBJ databases">
        <title>A transcriptome and proteome of the tick Rhipicephalus microplus shaped by the genetic composition of its hosts and developmental stage.</title>
        <authorList>
            <person name="Garcia G.R."/>
            <person name="Ribeiro J.M.C."/>
            <person name="Maruyama S.R."/>
            <person name="Gardinasse L.G."/>
            <person name="Nelson K."/>
            <person name="Ferreira B.R."/>
            <person name="Andrade T.G."/>
            <person name="Santos I.K.F.M."/>
        </authorList>
    </citation>
    <scope>NUCLEOTIDE SEQUENCE</scope>
    <source>
        <strain evidence="1">NSGR</strain>
        <tissue evidence="1">Salivary glands</tissue>
    </source>
</reference>
<dbReference type="EMBL" id="GIKN01007621">
    <property type="protein sequence ID" value="NIE49894.1"/>
    <property type="molecule type" value="Transcribed_RNA"/>
</dbReference>
<accession>A0A6G5AG47</accession>
<dbReference type="AlphaFoldDB" id="A0A6G5AG47"/>
<name>A0A6G5AG47_RHIMP</name>
<proteinExistence type="predicted"/>
<organism evidence="1">
    <name type="scientific">Rhipicephalus microplus</name>
    <name type="common">Cattle tick</name>
    <name type="synonym">Boophilus microplus</name>
    <dbReference type="NCBI Taxonomy" id="6941"/>
    <lineage>
        <taxon>Eukaryota</taxon>
        <taxon>Metazoa</taxon>
        <taxon>Ecdysozoa</taxon>
        <taxon>Arthropoda</taxon>
        <taxon>Chelicerata</taxon>
        <taxon>Arachnida</taxon>
        <taxon>Acari</taxon>
        <taxon>Parasitiformes</taxon>
        <taxon>Ixodida</taxon>
        <taxon>Ixodoidea</taxon>
        <taxon>Ixodidae</taxon>
        <taxon>Rhipicephalinae</taxon>
        <taxon>Rhipicephalus</taxon>
        <taxon>Boophilus</taxon>
    </lineage>
</organism>